<evidence type="ECO:0000313" key="2">
    <source>
        <dbReference type="EMBL" id="GAA3751614.1"/>
    </source>
</evidence>
<dbReference type="PANTHER" id="PTHR33360">
    <property type="entry name" value="TRANSPOSASE FOR INSERTION SEQUENCE ELEMENT IS200"/>
    <property type="match status" value="1"/>
</dbReference>
<dbReference type="InterPro" id="IPR002686">
    <property type="entry name" value="Transposase_17"/>
</dbReference>
<dbReference type="SMART" id="SM01321">
    <property type="entry name" value="Y1_Tnp"/>
    <property type="match status" value="1"/>
</dbReference>
<dbReference type="RefSeq" id="WP_278020056.1">
    <property type="nucleotide sequence ID" value="NZ_BAABDT010000007.1"/>
</dbReference>
<gene>
    <name evidence="2" type="primary">tnpA_2</name>
    <name evidence="2" type="ORF">GCM10022422_40800</name>
</gene>
<dbReference type="InterPro" id="IPR036515">
    <property type="entry name" value="Transposase_17_sf"/>
</dbReference>
<dbReference type="Proteomes" id="UP001501367">
    <property type="component" value="Unassembled WGS sequence"/>
</dbReference>
<accession>A0ABP7G4Y8</accession>
<comment type="caution">
    <text evidence="2">The sequence shown here is derived from an EMBL/GenBank/DDBJ whole genome shotgun (WGS) entry which is preliminary data.</text>
</comment>
<dbReference type="SUPFAM" id="SSF143422">
    <property type="entry name" value="Transposase IS200-like"/>
    <property type="match status" value="1"/>
</dbReference>
<dbReference type="EMBL" id="BAABDT010000007">
    <property type="protein sequence ID" value="GAA3751614.1"/>
    <property type="molecule type" value="Genomic_DNA"/>
</dbReference>
<sequence length="152" mass="17812">MADTYSQLYIQIVFAVKGRQNLISKNWKNEIYKYITGIITNQKQKLIAINGMPDHIHILVGIKPNVSISDLVRDIKSSSSKFINEQKWINGKFEWQTGFGAFSYGHSQLTPVINYIENQEEHHKTKTFKEEYIAFLKIFNIDFKNEYLFDDV</sequence>
<protein>
    <submittedName>
        <fullName evidence="2">IS200/IS605 family transposase</fullName>
    </submittedName>
</protein>
<feature type="domain" description="Transposase IS200-like" evidence="1">
    <location>
        <begin position="5"/>
        <end position="119"/>
    </location>
</feature>
<dbReference type="PANTHER" id="PTHR33360:SF2">
    <property type="entry name" value="TRANSPOSASE FOR INSERTION SEQUENCE ELEMENT IS200"/>
    <property type="match status" value="1"/>
</dbReference>
<name>A0ABP7G4Y8_9FLAO</name>
<evidence type="ECO:0000259" key="1">
    <source>
        <dbReference type="SMART" id="SM01321"/>
    </source>
</evidence>
<keyword evidence="3" id="KW-1185">Reference proteome</keyword>
<proteinExistence type="predicted"/>
<dbReference type="NCBIfam" id="NF033573">
    <property type="entry name" value="transpos_IS200"/>
    <property type="match status" value="1"/>
</dbReference>
<evidence type="ECO:0000313" key="3">
    <source>
        <dbReference type="Proteomes" id="UP001501367"/>
    </source>
</evidence>
<dbReference type="Gene3D" id="3.30.70.1290">
    <property type="entry name" value="Transposase IS200-like"/>
    <property type="match status" value="1"/>
</dbReference>
<dbReference type="Pfam" id="PF01797">
    <property type="entry name" value="Y1_Tnp"/>
    <property type="match status" value="1"/>
</dbReference>
<organism evidence="2 3">
    <name type="scientific">Flavobacterium ginsengisoli</name>
    <dbReference type="NCBI Taxonomy" id="871694"/>
    <lineage>
        <taxon>Bacteria</taxon>
        <taxon>Pseudomonadati</taxon>
        <taxon>Bacteroidota</taxon>
        <taxon>Flavobacteriia</taxon>
        <taxon>Flavobacteriales</taxon>
        <taxon>Flavobacteriaceae</taxon>
        <taxon>Flavobacterium</taxon>
    </lineage>
</organism>
<reference evidence="3" key="1">
    <citation type="journal article" date="2019" name="Int. J. Syst. Evol. Microbiol.">
        <title>The Global Catalogue of Microorganisms (GCM) 10K type strain sequencing project: providing services to taxonomists for standard genome sequencing and annotation.</title>
        <authorList>
            <consortium name="The Broad Institute Genomics Platform"/>
            <consortium name="The Broad Institute Genome Sequencing Center for Infectious Disease"/>
            <person name="Wu L."/>
            <person name="Ma J."/>
        </authorList>
    </citation>
    <scope>NUCLEOTIDE SEQUENCE [LARGE SCALE GENOMIC DNA]</scope>
    <source>
        <strain evidence="3">JCM 17336</strain>
    </source>
</reference>